<dbReference type="Proteomes" id="UP001374599">
    <property type="component" value="Unassembled WGS sequence"/>
</dbReference>
<proteinExistence type="predicted"/>
<evidence type="ECO:0000313" key="1">
    <source>
        <dbReference type="EMBL" id="GMQ63043.1"/>
    </source>
</evidence>
<reference evidence="1" key="1">
    <citation type="submission" date="2023-09" db="EMBL/GenBank/DDBJ databases">
        <title>Vallitalea sediminicola and Vallitalea maricola sp. nov., anaerobic bacteria isolated from marine sediment.</title>
        <authorList>
            <person name="Hirano S."/>
            <person name="Maeda A."/>
            <person name="Terahara T."/>
            <person name="Mori K."/>
            <person name="Hamada M."/>
            <person name="Matsumoto R."/>
            <person name="Kobayashi T."/>
        </authorList>
    </citation>
    <scope>NUCLEOTIDE SEQUENCE</scope>
    <source>
        <strain evidence="1">AN17-2</strain>
    </source>
</reference>
<gene>
    <name evidence="1" type="ORF">AN2V17_22760</name>
</gene>
<comment type="caution">
    <text evidence="1">The sequence shown here is derived from an EMBL/GenBank/DDBJ whole genome shotgun (WGS) entry which is preliminary data.</text>
</comment>
<evidence type="ECO:0000313" key="2">
    <source>
        <dbReference type="Proteomes" id="UP001374599"/>
    </source>
</evidence>
<dbReference type="EMBL" id="BTPU01000035">
    <property type="protein sequence ID" value="GMQ63043.1"/>
    <property type="molecule type" value="Genomic_DNA"/>
</dbReference>
<name>A0ACB5UM99_9FIRM</name>
<keyword evidence="2" id="KW-1185">Reference proteome</keyword>
<organism evidence="1 2">
    <name type="scientific">Vallitalea maricola</name>
    <dbReference type="NCBI Taxonomy" id="3074433"/>
    <lineage>
        <taxon>Bacteria</taxon>
        <taxon>Bacillati</taxon>
        <taxon>Bacillota</taxon>
        <taxon>Clostridia</taxon>
        <taxon>Lachnospirales</taxon>
        <taxon>Vallitaleaceae</taxon>
        <taxon>Vallitalea</taxon>
    </lineage>
</organism>
<accession>A0ACB5UM99</accession>
<sequence length="448" mass="50142">MNTFFKKVVTLMLIGVMVLSMVGCGNKTEEKKQTDNKTVDTTNQKEDKEDNKEEEKITLNVWHLWTTDADANARSFSKVLKMYEEEHPNVKIAIDATENEAYKTKIKTAMAANEAPDVFFAWGGGFAKPFVDAAQVLCLDEYLSDEQKGRLLTGATSNVTYDNKLYGLPFIQWMGILYCNEELFDKYQVKIPDTYDELLTAIDTFNKNDISPISVGAKDGWPAMFWQNASALRTAGVDSCNDALDKKTSFDQPEFIESARIVEELVNKKAFDEGSLAYTNDEAKIIFLNGEVPMHYMGSWLASEIQDEETSLIKDKVVAKNFPAIDKGKGNKNDFLGGAVDCFMINKNTKYKKEAAEFVAYVTEKMTKESFILGAGLPVWKIGNLGDDLDSLSKQLVDLANDATGFVLAWDTKLTGADAEKHKTLVQELFAGSKTPEEFVKEMQKLNE</sequence>
<protein>
    <submittedName>
        <fullName evidence="1">Extracellular solute-binding protein</fullName>
    </submittedName>
</protein>